<dbReference type="InterPro" id="IPR036890">
    <property type="entry name" value="HATPase_C_sf"/>
</dbReference>
<accession>A0ABW2Z389</accession>
<dbReference type="PANTHER" id="PTHR34220">
    <property type="entry name" value="SENSOR HISTIDINE KINASE YPDA"/>
    <property type="match status" value="1"/>
</dbReference>
<evidence type="ECO:0000313" key="3">
    <source>
        <dbReference type="EMBL" id="MFD0760875.1"/>
    </source>
</evidence>
<dbReference type="Pfam" id="PF06580">
    <property type="entry name" value="His_kinase"/>
    <property type="match status" value="1"/>
</dbReference>
<keyword evidence="3" id="KW-0808">Transferase</keyword>
<feature type="transmembrane region" description="Helical" evidence="1">
    <location>
        <begin position="12"/>
        <end position="31"/>
    </location>
</feature>
<dbReference type="GO" id="GO:0004673">
    <property type="term" value="F:protein histidine kinase activity"/>
    <property type="evidence" value="ECO:0007669"/>
    <property type="project" value="UniProtKB-EC"/>
</dbReference>
<proteinExistence type="predicted"/>
<dbReference type="InterPro" id="IPR050640">
    <property type="entry name" value="Bact_2-comp_sensor_kinase"/>
</dbReference>
<dbReference type="RefSeq" id="WP_386781389.1">
    <property type="nucleotide sequence ID" value="NZ_JBHTIC010000002.1"/>
</dbReference>
<evidence type="ECO:0000259" key="2">
    <source>
        <dbReference type="Pfam" id="PF06580"/>
    </source>
</evidence>
<dbReference type="Proteomes" id="UP001597032">
    <property type="component" value="Unassembled WGS sequence"/>
</dbReference>
<comment type="caution">
    <text evidence="3">The sequence shown here is derived from an EMBL/GenBank/DDBJ whole genome shotgun (WGS) entry which is preliminary data.</text>
</comment>
<keyword evidence="1" id="KW-1133">Transmembrane helix</keyword>
<dbReference type="EC" id="2.7.13.3" evidence="3"/>
<protein>
    <submittedName>
        <fullName evidence="3">Sensor histidine kinase</fullName>
        <ecNumber evidence="3">2.7.13.3</ecNumber>
    </submittedName>
</protein>
<keyword evidence="1" id="KW-0812">Transmembrane</keyword>
<gene>
    <name evidence="3" type="ORF">ACFQZW_02140</name>
</gene>
<dbReference type="PANTHER" id="PTHR34220:SF7">
    <property type="entry name" value="SENSOR HISTIDINE KINASE YPDA"/>
    <property type="match status" value="1"/>
</dbReference>
<feature type="transmembrane region" description="Helical" evidence="1">
    <location>
        <begin position="121"/>
        <end position="149"/>
    </location>
</feature>
<feature type="transmembrane region" description="Helical" evidence="1">
    <location>
        <begin position="81"/>
        <end position="101"/>
    </location>
</feature>
<keyword evidence="1" id="KW-0472">Membrane</keyword>
<reference evidence="4" key="1">
    <citation type="journal article" date="2019" name="Int. J. Syst. Evol. Microbiol.">
        <title>The Global Catalogue of Microorganisms (GCM) 10K type strain sequencing project: providing services to taxonomists for standard genome sequencing and annotation.</title>
        <authorList>
            <consortium name="The Broad Institute Genomics Platform"/>
            <consortium name="The Broad Institute Genome Sequencing Center for Infectious Disease"/>
            <person name="Wu L."/>
            <person name="Ma J."/>
        </authorList>
    </citation>
    <scope>NUCLEOTIDE SEQUENCE [LARGE SCALE GENOMIC DNA]</scope>
    <source>
        <strain evidence="4">CCUG 60022</strain>
    </source>
</reference>
<evidence type="ECO:0000313" key="4">
    <source>
        <dbReference type="Proteomes" id="UP001597032"/>
    </source>
</evidence>
<dbReference type="Gene3D" id="3.30.565.10">
    <property type="entry name" value="Histidine kinase-like ATPase, C-terminal domain"/>
    <property type="match status" value="1"/>
</dbReference>
<dbReference type="InterPro" id="IPR010559">
    <property type="entry name" value="Sig_transdc_His_kin_internal"/>
</dbReference>
<name>A0ABW2Z389_9FLAO</name>
<feature type="transmembrane region" description="Helical" evidence="1">
    <location>
        <begin position="51"/>
        <end position="69"/>
    </location>
</feature>
<dbReference type="EMBL" id="JBHTIC010000002">
    <property type="protein sequence ID" value="MFD0760875.1"/>
    <property type="molecule type" value="Genomic_DNA"/>
</dbReference>
<keyword evidence="4" id="KW-1185">Reference proteome</keyword>
<keyword evidence="3" id="KW-0418">Kinase</keyword>
<dbReference type="SUPFAM" id="SSF55874">
    <property type="entry name" value="ATPase domain of HSP90 chaperone/DNA topoisomerase II/histidine kinase"/>
    <property type="match status" value="1"/>
</dbReference>
<evidence type="ECO:0000256" key="1">
    <source>
        <dbReference type="SAM" id="Phobius"/>
    </source>
</evidence>
<feature type="domain" description="Signal transduction histidine kinase internal region" evidence="2">
    <location>
        <begin position="169"/>
        <end position="248"/>
    </location>
</feature>
<sequence>MRKYIDTKLLKILILFYTATSLISLFKIYYLKTNSFGYEFSTWKEILLESILLDWVIVLLFMSIIAMTTKLMILKKYKWKYIVVIHSFFSLFIGFVIYFSSSLIFFVTGQIELSEINVDNYLAGIVSVIDLNFLIYFSMISIVYSYYYFQQTERSKLEKAQLSNQLTNAKLNILKYKLHPHFLFNTLNSISSLIETNTKLAQDTVADFGDLLRDLLDLKDTSLIPLEEELKISKRYLDIMALRFSDNLKITVQINTKIQNTLVPSLILLPIIENSIKHGYSYNTESLTINISIKKRKSNIVLSIENDGAPLKNVVYGNGIKNTIDRLKIIYGDKYKFSMKNNKNLKGITTSIIFPNNN</sequence>
<organism evidence="3 4">
    <name type="scientific">Lutibacter aestuarii</name>
    <dbReference type="NCBI Taxonomy" id="861111"/>
    <lineage>
        <taxon>Bacteria</taxon>
        <taxon>Pseudomonadati</taxon>
        <taxon>Bacteroidota</taxon>
        <taxon>Flavobacteriia</taxon>
        <taxon>Flavobacteriales</taxon>
        <taxon>Flavobacteriaceae</taxon>
        <taxon>Lutibacter</taxon>
    </lineage>
</organism>